<accession>A0A660KWY1</accession>
<protein>
    <submittedName>
        <fullName evidence="1">Nucleotidyltransferase-like protein</fullName>
    </submittedName>
</protein>
<comment type="caution">
    <text evidence="1">The sequence shown here is derived from an EMBL/GenBank/DDBJ whole genome shotgun (WGS) entry which is preliminary data.</text>
</comment>
<gene>
    <name evidence="1" type="ORF">C8N24_4176</name>
</gene>
<name>A0A660KWY1_9ACTN</name>
<reference evidence="1 2" key="1">
    <citation type="submission" date="2018-10" db="EMBL/GenBank/DDBJ databases">
        <title>Genomic Encyclopedia of Archaeal and Bacterial Type Strains, Phase II (KMG-II): from individual species to whole genera.</title>
        <authorList>
            <person name="Goeker M."/>
        </authorList>
    </citation>
    <scope>NUCLEOTIDE SEQUENCE [LARGE SCALE GENOMIC DNA]</scope>
    <source>
        <strain evidence="1 2">DSM 14954</strain>
    </source>
</reference>
<dbReference type="Gene3D" id="3.30.460.10">
    <property type="entry name" value="Beta Polymerase, domain 2"/>
    <property type="match status" value="1"/>
</dbReference>
<organism evidence="1 2">
    <name type="scientific">Solirubrobacter pauli</name>
    <dbReference type="NCBI Taxonomy" id="166793"/>
    <lineage>
        <taxon>Bacteria</taxon>
        <taxon>Bacillati</taxon>
        <taxon>Actinomycetota</taxon>
        <taxon>Thermoleophilia</taxon>
        <taxon>Solirubrobacterales</taxon>
        <taxon>Solirubrobacteraceae</taxon>
        <taxon>Solirubrobacter</taxon>
    </lineage>
</organism>
<keyword evidence="2" id="KW-1185">Reference proteome</keyword>
<evidence type="ECO:0000313" key="2">
    <source>
        <dbReference type="Proteomes" id="UP000278962"/>
    </source>
</evidence>
<dbReference type="InterPro" id="IPR043519">
    <property type="entry name" value="NT_sf"/>
</dbReference>
<keyword evidence="1" id="KW-0808">Transferase</keyword>
<dbReference type="SUPFAM" id="SSF81301">
    <property type="entry name" value="Nucleotidyltransferase"/>
    <property type="match status" value="1"/>
</dbReference>
<dbReference type="Proteomes" id="UP000278962">
    <property type="component" value="Unassembled WGS sequence"/>
</dbReference>
<sequence>MGRVQGYLDELLRRLRARLGDRLVAAWVIGSTALGDFDPSRSDIDVQAVSSERLAPDELRALAGDLSAVPCPVRGLEFVLYAQDELADPLGPAFSLNLNTGPGMDHHEGYHPDAEPRFWFTLDVAIARQDAVPLAGPHPRAVLPELPRPLVVERLRDSLAWWGAYGGPQAVLAACRALAWAETGRWLSKGEAARAAGDPVADAALATRTDPAAPAPTPDEIAAFVARVHARLR</sequence>
<dbReference type="GO" id="GO:0016740">
    <property type="term" value="F:transferase activity"/>
    <property type="evidence" value="ECO:0007669"/>
    <property type="project" value="UniProtKB-KW"/>
</dbReference>
<proteinExistence type="predicted"/>
<dbReference type="AlphaFoldDB" id="A0A660KWY1"/>
<evidence type="ECO:0000313" key="1">
    <source>
        <dbReference type="EMBL" id="RKQ86166.1"/>
    </source>
</evidence>
<dbReference type="EMBL" id="RBIL01000002">
    <property type="protein sequence ID" value="RKQ86166.1"/>
    <property type="molecule type" value="Genomic_DNA"/>
</dbReference>